<dbReference type="Gene3D" id="3.10.490.10">
    <property type="entry name" value="Gamma-glutamyl cyclotransferase-like"/>
    <property type="match status" value="1"/>
</dbReference>
<name>A0A5C3KJ33_COPMA</name>
<dbReference type="GO" id="GO:0016740">
    <property type="term" value="F:transferase activity"/>
    <property type="evidence" value="ECO:0007669"/>
    <property type="project" value="UniProtKB-KW"/>
</dbReference>
<keyword evidence="2" id="KW-0808">Transferase</keyword>
<dbReference type="InterPro" id="IPR009288">
    <property type="entry name" value="AIG2-like_dom"/>
</dbReference>
<dbReference type="OrthoDB" id="1044435at2759"/>
<dbReference type="AlphaFoldDB" id="A0A5C3KJ33"/>
<dbReference type="PANTHER" id="PTHR31544">
    <property type="entry name" value="AIG2-LIKE PROTEIN D"/>
    <property type="match status" value="1"/>
</dbReference>
<accession>A0A5C3KJ33</accession>
<sequence>MPDGTPKLYNSFFYGILMHPKILTKVVGNDGAHLRYCPAVLLEHTRHKVKGYDFPGVIPYSASQTLFDRELSQEEKSVRGILVAGLTEKDIELLDRFEGSYYTRVPIAVHPLGDLDPLSEDPSIPSNPPPLPDISQLPPTIQAETYIFASINVLEPALWSFEDFVAKNAWKWY</sequence>
<evidence type="ECO:0000313" key="6">
    <source>
        <dbReference type="Proteomes" id="UP000307440"/>
    </source>
</evidence>
<keyword evidence="6" id="KW-1185">Reference proteome</keyword>
<gene>
    <name evidence="5" type="ORF">FA15DRAFT_673596</name>
</gene>
<evidence type="ECO:0000259" key="4">
    <source>
        <dbReference type="Pfam" id="PF06094"/>
    </source>
</evidence>
<evidence type="ECO:0000256" key="2">
    <source>
        <dbReference type="ARBA" id="ARBA00022679"/>
    </source>
</evidence>
<dbReference type="InterPro" id="IPR036568">
    <property type="entry name" value="GGCT-like_sf"/>
</dbReference>
<evidence type="ECO:0000256" key="1">
    <source>
        <dbReference type="ARBA" id="ARBA00008861"/>
    </source>
</evidence>
<dbReference type="Proteomes" id="UP000307440">
    <property type="component" value="Unassembled WGS sequence"/>
</dbReference>
<dbReference type="Pfam" id="PF06094">
    <property type="entry name" value="GGACT"/>
    <property type="match status" value="1"/>
</dbReference>
<organism evidence="5 6">
    <name type="scientific">Coprinopsis marcescibilis</name>
    <name type="common">Agaric fungus</name>
    <name type="synonym">Psathyrella marcescibilis</name>
    <dbReference type="NCBI Taxonomy" id="230819"/>
    <lineage>
        <taxon>Eukaryota</taxon>
        <taxon>Fungi</taxon>
        <taxon>Dikarya</taxon>
        <taxon>Basidiomycota</taxon>
        <taxon>Agaricomycotina</taxon>
        <taxon>Agaricomycetes</taxon>
        <taxon>Agaricomycetidae</taxon>
        <taxon>Agaricales</taxon>
        <taxon>Agaricineae</taxon>
        <taxon>Psathyrellaceae</taxon>
        <taxon>Coprinopsis</taxon>
    </lineage>
</organism>
<feature type="domain" description="Gamma-glutamylcyclotransferase AIG2-like" evidence="4">
    <location>
        <begin position="12"/>
        <end position="109"/>
    </location>
</feature>
<dbReference type="InterPro" id="IPR045038">
    <property type="entry name" value="AIG2-like"/>
</dbReference>
<dbReference type="SUPFAM" id="SSF110857">
    <property type="entry name" value="Gamma-glutamyl cyclotransferase-like"/>
    <property type="match status" value="1"/>
</dbReference>
<dbReference type="CDD" id="cd06661">
    <property type="entry name" value="GGCT_like"/>
    <property type="match status" value="1"/>
</dbReference>
<dbReference type="PANTHER" id="PTHR31544:SF2">
    <property type="entry name" value="AIG2-LIKE PROTEIN D"/>
    <property type="match status" value="1"/>
</dbReference>
<dbReference type="InterPro" id="IPR013024">
    <property type="entry name" value="GGCT-like"/>
</dbReference>
<evidence type="ECO:0000313" key="5">
    <source>
        <dbReference type="EMBL" id="TFK20279.1"/>
    </source>
</evidence>
<proteinExistence type="inferred from homology"/>
<evidence type="ECO:0000256" key="3">
    <source>
        <dbReference type="ARBA" id="ARBA00030602"/>
    </source>
</evidence>
<comment type="similarity">
    <text evidence="1">Belongs to the gamma-glutamylcyclotransferase family.</text>
</comment>
<protein>
    <recommendedName>
        <fullName evidence="3">Putative gamma-glutamylcyclotransferase</fullName>
    </recommendedName>
</protein>
<dbReference type="EMBL" id="ML210305">
    <property type="protein sequence ID" value="TFK20279.1"/>
    <property type="molecule type" value="Genomic_DNA"/>
</dbReference>
<reference evidence="5 6" key="1">
    <citation type="journal article" date="2019" name="Nat. Ecol. Evol.">
        <title>Megaphylogeny resolves global patterns of mushroom evolution.</title>
        <authorList>
            <person name="Varga T."/>
            <person name="Krizsan K."/>
            <person name="Foldi C."/>
            <person name="Dima B."/>
            <person name="Sanchez-Garcia M."/>
            <person name="Sanchez-Ramirez S."/>
            <person name="Szollosi G.J."/>
            <person name="Szarkandi J.G."/>
            <person name="Papp V."/>
            <person name="Albert L."/>
            <person name="Andreopoulos W."/>
            <person name="Angelini C."/>
            <person name="Antonin V."/>
            <person name="Barry K.W."/>
            <person name="Bougher N.L."/>
            <person name="Buchanan P."/>
            <person name="Buyck B."/>
            <person name="Bense V."/>
            <person name="Catcheside P."/>
            <person name="Chovatia M."/>
            <person name="Cooper J."/>
            <person name="Damon W."/>
            <person name="Desjardin D."/>
            <person name="Finy P."/>
            <person name="Geml J."/>
            <person name="Haridas S."/>
            <person name="Hughes K."/>
            <person name="Justo A."/>
            <person name="Karasinski D."/>
            <person name="Kautmanova I."/>
            <person name="Kiss B."/>
            <person name="Kocsube S."/>
            <person name="Kotiranta H."/>
            <person name="LaButti K.M."/>
            <person name="Lechner B.E."/>
            <person name="Liimatainen K."/>
            <person name="Lipzen A."/>
            <person name="Lukacs Z."/>
            <person name="Mihaltcheva S."/>
            <person name="Morgado L.N."/>
            <person name="Niskanen T."/>
            <person name="Noordeloos M.E."/>
            <person name="Ohm R.A."/>
            <person name="Ortiz-Santana B."/>
            <person name="Ovrebo C."/>
            <person name="Racz N."/>
            <person name="Riley R."/>
            <person name="Savchenko A."/>
            <person name="Shiryaev A."/>
            <person name="Soop K."/>
            <person name="Spirin V."/>
            <person name="Szebenyi C."/>
            <person name="Tomsovsky M."/>
            <person name="Tulloss R.E."/>
            <person name="Uehling J."/>
            <person name="Grigoriev I.V."/>
            <person name="Vagvolgyi C."/>
            <person name="Papp T."/>
            <person name="Martin F.M."/>
            <person name="Miettinen O."/>
            <person name="Hibbett D.S."/>
            <person name="Nagy L.G."/>
        </authorList>
    </citation>
    <scope>NUCLEOTIDE SEQUENCE [LARGE SCALE GENOMIC DNA]</scope>
    <source>
        <strain evidence="5 6">CBS 121175</strain>
    </source>
</reference>